<protein>
    <submittedName>
        <fullName evidence="1">Uncharacterized protein</fullName>
    </submittedName>
</protein>
<organism evidence="1 2">
    <name type="scientific">Chaetomium tenue</name>
    <dbReference type="NCBI Taxonomy" id="1854479"/>
    <lineage>
        <taxon>Eukaryota</taxon>
        <taxon>Fungi</taxon>
        <taxon>Dikarya</taxon>
        <taxon>Ascomycota</taxon>
        <taxon>Pezizomycotina</taxon>
        <taxon>Sordariomycetes</taxon>
        <taxon>Sordariomycetidae</taxon>
        <taxon>Sordariales</taxon>
        <taxon>Chaetomiaceae</taxon>
        <taxon>Chaetomium</taxon>
    </lineage>
</organism>
<gene>
    <name evidence="1" type="ORF">F5144DRAFT_623280</name>
</gene>
<name>A0ACB7P045_9PEZI</name>
<comment type="caution">
    <text evidence="1">The sequence shown here is derived from an EMBL/GenBank/DDBJ whole genome shotgun (WGS) entry which is preliminary data.</text>
</comment>
<evidence type="ECO:0000313" key="2">
    <source>
        <dbReference type="Proteomes" id="UP000724584"/>
    </source>
</evidence>
<dbReference type="EMBL" id="JAGIZQ010000006">
    <property type="protein sequence ID" value="KAH6623279.1"/>
    <property type="molecule type" value="Genomic_DNA"/>
</dbReference>
<dbReference type="Proteomes" id="UP000724584">
    <property type="component" value="Unassembled WGS sequence"/>
</dbReference>
<keyword evidence="2" id="KW-1185">Reference proteome</keyword>
<reference evidence="1 2" key="1">
    <citation type="journal article" date="2021" name="Nat. Commun.">
        <title>Genetic determinants of endophytism in the Arabidopsis root mycobiome.</title>
        <authorList>
            <person name="Mesny F."/>
            <person name="Miyauchi S."/>
            <person name="Thiergart T."/>
            <person name="Pickel B."/>
            <person name="Atanasova L."/>
            <person name="Karlsson M."/>
            <person name="Huettel B."/>
            <person name="Barry K.W."/>
            <person name="Haridas S."/>
            <person name="Chen C."/>
            <person name="Bauer D."/>
            <person name="Andreopoulos W."/>
            <person name="Pangilinan J."/>
            <person name="LaButti K."/>
            <person name="Riley R."/>
            <person name="Lipzen A."/>
            <person name="Clum A."/>
            <person name="Drula E."/>
            <person name="Henrissat B."/>
            <person name="Kohler A."/>
            <person name="Grigoriev I.V."/>
            <person name="Martin F.M."/>
            <person name="Hacquard S."/>
        </authorList>
    </citation>
    <scope>NUCLEOTIDE SEQUENCE [LARGE SCALE GENOMIC DNA]</scope>
    <source>
        <strain evidence="1 2">MPI-SDFR-AT-0079</strain>
    </source>
</reference>
<proteinExistence type="predicted"/>
<sequence>MALSLDTAKIQANAMSKVLEMADLTPETLAKTFKDFGESPEKLRALLNLWFTPWAKPSFVQDRDYAVAGLQDVEFLGTVDLPPGQRPYRMFDIETGNLVEYPAIGVRGQYCMLSHRWKGVEVSLSYIREARRKELERAREAARDGQTSLQNKRKSDLQVVMEQCLLDIEEQEGLIKELRGDVTGEEATPLDIGNLLDRRLHVRSVEYKLGSAKDDEDKKTTKLRFAKMEQKIFSHLVNQMQDRVDEEMDAHLGKSETNKASAHRTSGGNLGGEVITEIEAEITAAAGMLKEAQDEHSSAKNDIEYFQQHPHLRDALDEMVCRLQRWKSVVKTDRAIQEADRIFKTKLFRDREKCYLWTDPCCIDKPNGGELSESLSLMGDWYADAEFTLVQLDTRFNEADAVKDWDRFKAERRNGPPPDEEHNIQDFRDVKEHEPEWSTRAWTLQELVMSKTTFYVNSLWAPLSRPVESLGYFYYLIPFIALYTGGDTKNIYRFSCQETRGFWDSETLKQVLSKAENLDRLDQLRKNIQVGGSLSKGIAFSEVSRVETAQQLISLLDVLGVRIPGSLTMETATSEVARAVYLASADLAGDNENAKRRREHYSRLKKCLPELGLMAFPEDMSEQERTEEVAQHAINFVLQCLVAETEDLVLADRQCIAEHKPRRILGSERVGAVRNANGHSSTKALTRLLDEVVISRNDISVFNWTGMEMGSPIRGRSMYPSSPRAYGKQVDRGKRYNFLLAARVQDKMDDVMTTYHSVIRTLRSAIDSLKDKERKSLPINWIERIVQIVRSNGFRELRPQQEGFEKIVAYVREYCRRERLEQAKVKAAKLAESAASPPPDRGSSLLKMPTMPSVPSLSTPSLSLSGFMSSASSKKAEESSGSVKKTSKFGLGKGLKSSSFGFSKKGESSTVEEQPAVVEAPATPRAPESPGVMSDPPPPYAAVDTPPVQPSWQDFDGQVMDYLVSSPAQRLNKTLPPELQSIKFDLDENERPTAQRHGSQKDSFERQEFDTISPNPIIVNNSGIDGLFDIQRVVVTMIDPEKLRRQIAKAAGPHDKISGWCSISTGFARVITSFACERRILEQELDVIESVGARVLQEQDKGKGDKRSAKILNTLSVTNTTTATPTPGPDATPNPANQPATTPTPTDPDKGTTEEERLVGRMIAFIQEPHLNLIAGDWAPCRGSSMGDALPPAPSISMTRRPSQGWVLEQGKMAAKALGEYTVLAVAEKLFEMRADHLDKTLATAVLKRTPKALRTAVENINDNKSFLPAMFHSSTRVHMF</sequence>
<accession>A0ACB7P045</accession>
<evidence type="ECO:0000313" key="1">
    <source>
        <dbReference type="EMBL" id="KAH6623279.1"/>
    </source>
</evidence>